<dbReference type="EMBL" id="FNAI01000013">
    <property type="protein sequence ID" value="SDF15785.1"/>
    <property type="molecule type" value="Genomic_DNA"/>
</dbReference>
<feature type="signal peptide" evidence="1">
    <location>
        <begin position="1"/>
        <end position="18"/>
    </location>
</feature>
<feature type="chain" id="PRO_5011585849" description="TerB family tellurite resistance protein" evidence="1">
    <location>
        <begin position="19"/>
        <end position="214"/>
    </location>
</feature>
<gene>
    <name evidence="2" type="ORF">SAMN05216464_113151</name>
</gene>
<evidence type="ECO:0008006" key="4">
    <source>
        <dbReference type="Google" id="ProtNLM"/>
    </source>
</evidence>
<dbReference type="STRING" id="1391627.SAMN05216464_113151"/>
<keyword evidence="1" id="KW-0732">Signal</keyword>
<dbReference type="AlphaFoldDB" id="A0A1G7IT68"/>
<dbReference type="OrthoDB" id="673795at2"/>
<dbReference type="RefSeq" id="WP_091153374.1">
    <property type="nucleotide sequence ID" value="NZ_FNAI01000013.1"/>
</dbReference>
<accession>A0A1G7IT68</accession>
<sequence length="214" mass="24679">MKRLIIFFFFSSPAWVHAFAQGTGSFFNQQSSKVKIMVQQIAYLHIHLSELKSGYRIAEKGLEKAHELKGGTYSLHTDYLNSLQQVSPVIRTNPKAKATADLQQQLIRLFTSEIAWQQSEKLFSPKEMAYLKKVYDNLLKESNRDMDELVQVLTPGKLQLTDQQRLERLDHLYESMKDKNAFAGSFTAQCRKVSTGRKQAVRDQQQMKKLYGVQ</sequence>
<evidence type="ECO:0000256" key="1">
    <source>
        <dbReference type="SAM" id="SignalP"/>
    </source>
</evidence>
<proteinExistence type="predicted"/>
<organism evidence="2 3">
    <name type="scientific">Mucilaginibacter pineti</name>
    <dbReference type="NCBI Taxonomy" id="1391627"/>
    <lineage>
        <taxon>Bacteria</taxon>
        <taxon>Pseudomonadati</taxon>
        <taxon>Bacteroidota</taxon>
        <taxon>Sphingobacteriia</taxon>
        <taxon>Sphingobacteriales</taxon>
        <taxon>Sphingobacteriaceae</taxon>
        <taxon>Mucilaginibacter</taxon>
    </lineage>
</organism>
<dbReference type="Proteomes" id="UP000199072">
    <property type="component" value="Unassembled WGS sequence"/>
</dbReference>
<evidence type="ECO:0000313" key="3">
    <source>
        <dbReference type="Proteomes" id="UP000199072"/>
    </source>
</evidence>
<name>A0A1G7IT68_9SPHI</name>
<reference evidence="2 3" key="1">
    <citation type="submission" date="2016-10" db="EMBL/GenBank/DDBJ databases">
        <authorList>
            <person name="de Groot N.N."/>
        </authorList>
    </citation>
    <scope>NUCLEOTIDE SEQUENCE [LARGE SCALE GENOMIC DNA]</scope>
    <source>
        <strain evidence="2 3">47C3B</strain>
    </source>
</reference>
<keyword evidence="3" id="KW-1185">Reference proteome</keyword>
<evidence type="ECO:0000313" key="2">
    <source>
        <dbReference type="EMBL" id="SDF15785.1"/>
    </source>
</evidence>
<protein>
    <recommendedName>
        <fullName evidence="4">TerB family tellurite resistance protein</fullName>
    </recommendedName>
</protein>